<dbReference type="InterPro" id="IPR000835">
    <property type="entry name" value="HTH_MarR-typ"/>
</dbReference>
<dbReference type="PANTHER" id="PTHR13947">
    <property type="entry name" value="GNAT FAMILY N-ACETYLTRANSFERASE"/>
    <property type="match status" value="1"/>
</dbReference>
<dbReference type="SMART" id="SM00347">
    <property type="entry name" value="HTH_MARR"/>
    <property type="match status" value="1"/>
</dbReference>
<dbReference type="AlphaFoldDB" id="A0A7W7XYA4"/>
<dbReference type="InterPro" id="IPR050769">
    <property type="entry name" value="NAT_camello-type"/>
</dbReference>
<dbReference type="GO" id="GO:0008080">
    <property type="term" value="F:N-acetyltransferase activity"/>
    <property type="evidence" value="ECO:0007669"/>
    <property type="project" value="InterPro"/>
</dbReference>
<name>A0A7W7XYA4_9GAMM</name>
<dbReference type="GO" id="GO:0003677">
    <property type="term" value="F:DNA binding"/>
    <property type="evidence" value="ECO:0007669"/>
    <property type="project" value="UniProtKB-KW"/>
</dbReference>
<dbReference type="GO" id="GO:0003700">
    <property type="term" value="F:DNA-binding transcription factor activity"/>
    <property type="evidence" value="ECO:0007669"/>
    <property type="project" value="InterPro"/>
</dbReference>
<dbReference type="InterPro" id="IPR016181">
    <property type="entry name" value="Acyl_CoA_acyltransferase"/>
</dbReference>
<dbReference type="InterPro" id="IPR023187">
    <property type="entry name" value="Tscrpt_reg_MarR-type_CS"/>
</dbReference>
<proteinExistence type="predicted"/>
<keyword evidence="7" id="KW-1185">Reference proteome</keyword>
<dbReference type="PROSITE" id="PS01117">
    <property type="entry name" value="HTH_MARR_1"/>
    <property type="match status" value="1"/>
</dbReference>
<feature type="domain" description="N-acetyltransferase" evidence="5">
    <location>
        <begin position="165"/>
        <end position="317"/>
    </location>
</feature>
<protein>
    <submittedName>
        <fullName evidence="6">DNA-binding MarR family transcriptional regulator/predicted GNAT family acetyltransferase</fullName>
    </submittedName>
</protein>
<keyword evidence="4" id="KW-0804">Transcription</keyword>
<evidence type="ECO:0000313" key="6">
    <source>
        <dbReference type="EMBL" id="MBB5014435.1"/>
    </source>
</evidence>
<evidence type="ECO:0000256" key="2">
    <source>
        <dbReference type="ARBA" id="ARBA00023015"/>
    </source>
</evidence>
<dbReference type="InterPro" id="IPR000182">
    <property type="entry name" value="GNAT_dom"/>
</dbReference>
<dbReference type="PROSITE" id="PS51186">
    <property type="entry name" value="GNAT"/>
    <property type="match status" value="1"/>
</dbReference>
<evidence type="ECO:0000256" key="1">
    <source>
        <dbReference type="ARBA" id="ARBA00022679"/>
    </source>
</evidence>
<evidence type="ECO:0000256" key="3">
    <source>
        <dbReference type="ARBA" id="ARBA00023125"/>
    </source>
</evidence>
<dbReference type="SUPFAM" id="SSF46785">
    <property type="entry name" value="Winged helix' DNA-binding domain"/>
    <property type="match status" value="1"/>
</dbReference>
<keyword evidence="2" id="KW-0805">Transcription regulation</keyword>
<dbReference type="EMBL" id="JACHHX010000002">
    <property type="protein sequence ID" value="MBB5014435.1"/>
    <property type="molecule type" value="Genomic_DNA"/>
</dbReference>
<dbReference type="InterPro" id="IPR036390">
    <property type="entry name" value="WH_DNA-bd_sf"/>
</dbReference>
<dbReference type="CDD" id="cd04301">
    <property type="entry name" value="NAT_SF"/>
    <property type="match status" value="1"/>
</dbReference>
<evidence type="ECO:0000313" key="7">
    <source>
        <dbReference type="Proteomes" id="UP000519004"/>
    </source>
</evidence>
<keyword evidence="1 6" id="KW-0808">Transferase</keyword>
<evidence type="ECO:0000259" key="5">
    <source>
        <dbReference type="PROSITE" id="PS51186"/>
    </source>
</evidence>
<gene>
    <name evidence="6" type="ORF">HNQ58_000309</name>
</gene>
<dbReference type="SUPFAM" id="SSF55729">
    <property type="entry name" value="Acyl-CoA N-acyltransferases (Nat)"/>
    <property type="match status" value="1"/>
</dbReference>
<dbReference type="RefSeq" id="WP_343057127.1">
    <property type="nucleotide sequence ID" value="NZ_JACHHX010000002.1"/>
</dbReference>
<organism evidence="6 7">
    <name type="scientific">Rehaibacterium terrae</name>
    <dbReference type="NCBI Taxonomy" id="1341696"/>
    <lineage>
        <taxon>Bacteria</taxon>
        <taxon>Pseudomonadati</taxon>
        <taxon>Pseudomonadota</taxon>
        <taxon>Gammaproteobacteria</taxon>
        <taxon>Lysobacterales</taxon>
        <taxon>Lysobacteraceae</taxon>
        <taxon>Rehaibacterium</taxon>
    </lineage>
</organism>
<dbReference type="InterPro" id="IPR036388">
    <property type="entry name" value="WH-like_DNA-bd_sf"/>
</dbReference>
<comment type="caution">
    <text evidence="6">The sequence shown here is derived from an EMBL/GenBank/DDBJ whole genome shotgun (WGS) entry which is preliminary data.</text>
</comment>
<dbReference type="PANTHER" id="PTHR13947:SF37">
    <property type="entry name" value="LD18367P"/>
    <property type="match status" value="1"/>
</dbReference>
<dbReference type="Proteomes" id="UP000519004">
    <property type="component" value="Unassembled WGS sequence"/>
</dbReference>
<evidence type="ECO:0000256" key="4">
    <source>
        <dbReference type="ARBA" id="ARBA00023163"/>
    </source>
</evidence>
<dbReference type="Gene3D" id="3.40.630.30">
    <property type="match status" value="1"/>
</dbReference>
<reference evidence="6 7" key="1">
    <citation type="submission" date="2020-08" db="EMBL/GenBank/DDBJ databases">
        <title>Genomic Encyclopedia of Type Strains, Phase IV (KMG-IV): sequencing the most valuable type-strain genomes for metagenomic binning, comparative biology and taxonomic classification.</title>
        <authorList>
            <person name="Goeker M."/>
        </authorList>
    </citation>
    <scope>NUCLEOTIDE SEQUENCE [LARGE SCALE GENOMIC DNA]</scope>
    <source>
        <strain evidence="6 7">DSM 25897</strain>
    </source>
</reference>
<dbReference type="Pfam" id="PF00583">
    <property type="entry name" value="Acetyltransf_1"/>
    <property type="match status" value="1"/>
</dbReference>
<sequence>MDFLSAQGALALGSRLKALSERLYDAADAVYRAQGSAMQARWLPVLKLLLERGPMPVGDIAREIGQSHSAVSQLATRLAREGWLSARGDRKDRRRRVLALTPKAEAELKALRPLWRAVRETVDETIAATGHDLLAALAAFEQRLDAVPLHEAVVARHRESAQRALRVVPFDPALREHFYRLNAEWLQKYFYLEQVDHEVLSNPEERILAPGGEILFALLGEEVVGTCALLQESPGVFELTKMAVTERHQGLGIGRKLLAAAIEAFRRRGGRELFLESNSRLQPALRLYASMGFEMQPGTRPGSHYQRADVYMIWRDPEAPCAV</sequence>
<keyword evidence="3 6" id="KW-0238">DNA-binding</keyword>
<dbReference type="Gene3D" id="1.10.10.10">
    <property type="entry name" value="Winged helix-like DNA-binding domain superfamily/Winged helix DNA-binding domain"/>
    <property type="match status" value="1"/>
</dbReference>
<dbReference type="Pfam" id="PF12802">
    <property type="entry name" value="MarR_2"/>
    <property type="match status" value="1"/>
</dbReference>
<accession>A0A7W7XYA4</accession>